<gene>
    <name evidence="1" type="ORF">METZ01_LOCUS483104</name>
</gene>
<feature type="non-terminal residue" evidence="1">
    <location>
        <position position="1"/>
    </location>
</feature>
<proteinExistence type="predicted"/>
<dbReference type="EMBL" id="UINC01207938">
    <property type="protein sequence ID" value="SVE30250.1"/>
    <property type="molecule type" value="Genomic_DNA"/>
</dbReference>
<dbReference type="Gene3D" id="1.10.132.20">
    <property type="entry name" value="Ribosome-recycling factor"/>
    <property type="match status" value="1"/>
</dbReference>
<sequence length="31" mass="3677">YAHEQIQKITDKSMEDLNSLLTTKEKELLEQ</sequence>
<dbReference type="InterPro" id="IPR036191">
    <property type="entry name" value="RRF_sf"/>
</dbReference>
<evidence type="ECO:0000313" key="1">
    <source>
        <dbReference type="EMBL" id="SVE30250.1"/>
    </source>
</evidence>
<dbReference type="AlphaFoldDB" id="A0A383CDT2"/>
<evidence type="ECO:0008006" key="2">
    <source>
        <dbReference type="Google" id="ProtNLM"/>
    </source>
</evidence>
<accession>A0A383CDT2</accession>
<dbReference type="SUPFAM" id="SSF55194">
    <property type="entry name" value="Ribosome recycling factor, RRF"/>
    <property type="match status" value="1"/>
</dbReference>
<name>A0A383CDT2_9ZZZZ</name>
<organism evidence="1">
    <name type="scientific">marine metagenome</name>
    <dbReference type="NCBI Taxonomy" id="408172"/>
    <lineage>
        <taxon>unclassified sequences</taxon>
        <taxon>metagenomes</taxon>
        <taxon>ecological metagenomes</taxon>
    </lineage>
</organism>
<protein>
    <recommendedName>
        <fullName evidence="2">Ribosome recycling factor domain-containing protein</fullName>
    </recommendedName>
</protein>
<reference evidence="1" key="1">
    <citation type="submission" date="2018-05" db="EMBL/GenBank/DDBJ databases">
        <authorList>
            <person name="Lanie J.A."/>
            <person name="Ng W.-L."/>
            <person name="Kazmierczak K.M."/>
            <person name="Andrzejewski T.M."/>
            <person name="Davidsen T.M."/>
            <person name="Wayne K.J."/>
            <person name="Tettelin H."/>
            <person name="Glass J.I."/>
            <person name="Rusch D."/>
            <person name="Podicherti R."/>
            <person name="Tsui H.-C.T."/>
            <person name="Winkler M.E."/>
        </authorList>
    </citation>
    <scope>NUCLEOTIDE SEQUENCE</scope>
</reference>